<evidence type="ECO:0000256" key="6">
    <source>
        <dbReference type="ARBA" id="ARBA00022598"/>
    </source>
</evidence>
<dbReference type="SUPFAM" id="SSF52440">
    <property type="entry name" value="PreATP-grasp domain"/>
    <property type="match status" value="1"/>
</dbReference>
<evidence type="ECO:0000313" key="18">
    <source>
        <dbReference type="EMBL" id="ALG74484.1"/>
    </source>
</evidence>
<organism evidence="18 19">
    <name type="scientific">Azospirillum thiophilum</name>
    <dbReference type="NCBI Taxonomy" id="528244"/>
    <lineage>
        <taxon>Bacteria</taxon>
        <taxon>Pseudomonadati</taxon>
        <taxon>Pseudomonadota</taxon>
        <taxon>Alphaproteobacteria</taxon>
        <taxon>Rhodospirillales</taxon>
        <taxon>Azospirillaceae</taxon>
        <taxon>Azospirillum</taxon>
    </lineage>
</organism>
<keyword evidence="6 15" id="KW-0436">Ligase</keyword>
<dbReference type="SMART" id="SM00878">
    <property type="entry name" value="Biotin_carb_C"/>
    <property type="match status" value="1"/>
</dbReference>
<dbReference type="KEGG" id="ati:AL072_25835"/>
<keyword evidence="15" id="KW-0276">Fatty acid metabolism</keyword>
<dbReference type="EMBL" id="CP012404">
    <property type="protein sequence ID" value="ALG74484.1"/>
    <property type="molecule type" value="Genomic_DNA"/>
</dbReference>
<comment type="catalytic activity">
    <reaction evidence="13 15">
        <text>N(6)-biotinyl-L-lysyl-[protein] + hydrogencarbonate + ATP = N(6)-carboxybiotinyl-L-lysyl-[protein] + ADP + phosphate + H(+)</text>
        <dbReference type="Rhea" id="RHEA:13501"/>
        <dbReference type="Rhea" id="RHEA-COMP:10505"/>
        <dbReference type="Rhea" id="RHEA-COMP:10506"/>
        <dbReference type="ChEBI" id="CHEBI:15378"/>
        <dbReference type="ChEBI" id="CHEBI:17544"/>
        <dbReference type="ChEBI" id="CHEBI:30616"/>
        <dbReference type="ChEBI" id="CHEBI:43474"/>
        <dbReference type="ChEBI" id="CHEBI:83144"/>
        <dbReference type="ChEBI" id="CHEBI:83145"/>
        <dbReference type="ChEBI" id="CHEBI:456216"/>
        <dbReference type="EC" id="6.3.4.14"/>
    </reaction>
</comment>
<dbReference type="PROSITE" id="PS50975">
    <property type="entry name" value="ATP_GRASP"/>
    <property type="match status" value="1"/>
</dbReference>
<keyword evidence="15" id="KW-0443">Lipid metabolism</keyword>
<dbReference type="GO" id="GO:0006633">
    <property type="term" value="P:fatty acid biosynthetic process"/>
    <property type="evidence" value="ECO:0007669"/>
    <property type="project" value="UniProtKB-KW"/>
</dbReference>
<dbReference type="GO" id="GO:0046872">
    <property type="term" value="F:metal ion binding"/>
    <property type="evidence" value="ECO:0007669"/>
    <property type="project" value="UniProtKB-KW"/>
</dbReference>
<keyword evidence="15" id="KW-0444">Lipid biosynthesis</keyword>
<gene>
    <name evidence="18" type="ORF">AL072_25835</name>
</gene>
<dbReference type="GO" id="GO:0005524">
    <property type="term" value="F:ATP binding"/>
    <property type="evidence" value="ECO:0007669"/>
    <property type="project" value="UniProtKB-UniRule"/>
</dbReference>
<dbReference type="Proteomes" id="UP000069935">
    <property type="component" value="Chromosome 4"/>
</dbReference>
<dbReference type="PROSITE" id="PS00866">
    <property type="entry name" value="CPSASE_1"/>
    <property type="match status" value="1"/>
</dbReference>
<comment type="subunit">
    <text evidence="3 15">Acetyl-CoA carboxylase is a heterohexamer of biotin carboxyl carrier protein, biotin carboxylase and the two subunits of carboxyl transferase in a 2:2 complex.</text>
</comment>
<dbReference type="InterPro" id="IPR011761">
    <property type="entry name" value="ATP-grasp"/>
</dbReference>
<evidence type="ECO:0000259" key="17">
    <source>
        <dbReference type="PROSITE" id="PS50979"/>
    </source>
</evidence>
<dbReference type="InterPro" id="IPR005479">
    <property type="entry name" value="CPAse_ATP-bd"/>
</dbReference>
<keyword evidence="10" id="KW-0460">Magnesium</keyword>
<keyword evidence="15" id="KW-0275">Fatty acid biosynthesis</keyword>
<keyword evidence="8 14" id="KW-0547">Nucleotide-binding</keyword>
<reference evidence="18 19" key="2">
    <citation type="journal article" date="2016" name="Genome Announc.">
        <title>Complete Genome Sequence of a Strain of Azospirillum thiophilum Isolated from a Sulfide Spring.</title>
        <authorList>
            <person name="Fomenkov A."/>
            <person name="Vincze T."/>
            <person name="Grabovich M."/>
            <person name="Anton B.P."/>
            <person name="Dubinina G."/>
            <person name="Orlova M."/>
            <person name="Belousova E."/>
            <person name="Roberts R.J."/>
        </authorList>
    </citation>
    <scope>NUCLEOTIDE SEQUENCE [LARGE SCALE GENOMIC DNA]</scope>
    <source>
        <strain evidence="18 19">BV-S</strain>
    </source>
</reference>
<sequence length="454" mass="49062">MRRILVANRGEIALRVIRACRDLGIEAVQVHSSADQDSLPVRLADASVCIGGPSATESYLNVDALIDAAMRTGCDAVHPGYGFLSENAGFARTCEERGLVFIGPNPAVIDAMGDKAAARRIAVEAGVPVSPGSPDPVSGADEAAAIAGKVGYPVLIKASAGGGGRGMRVVADEAALRDTLERASAEAAASFGNGAVYIEKYLPRVRHVEVQVMGDGDHVVHMGERDCSVQRRHQKLVEESPSPGISSDLRRRITESACALARHVRYRSAGTLEFIVDADSEEFFFIEMNTRIQVEHPVTEAVTGLDLVKLQIIVADTGILPLRQEDVHFSGHAIECRINAEDPDKGFLPKPGVLKDFHAPAGPGIRVDSHAYPGYALPPYYDSLLAKIVSWGRTREEAIARMRRALAETRVEGVPTTIGFHQRLLSDDRFLAGAVHTRYVRETMWAGHPMQHML</sequence>
<evidence type="ECO:0000256" key="14">
    <source>
        <dbReference type="PROSITE-ProRule" id="PRU00409"/>
    </source>
</evidence>
<dbReference type="NCBIfam" id="TIGR00514">
    <property type="entry name" value="accC"/>
    <property type="match status" value="1"/>
</dbReference>
<dbReference type="FunFam" id="3.30.1490.20:FF:000018">
    <property type="entry name" value="Biotin carboxylase"/>
    <property type="match status" value="1"/>
</dbReference>
<dbReference type="PROSITE" id="PS00867">
    <property type="entry name" value="CPSASE_2"/>
    <property type="match status" value="1"/>
</dbReference>
<evidence type="ECO:0000256" key="9">
    <source>
        <dbReference type="ARBA" id="ARBA00022840"/>
    </source>
</evidence>
<evidence type="ECO:0000256" key="3">
    <source>
        <dbReference type="ARBA" id="ARBA00011750"/>
    </source>
</evidence>
<comment type="pathway">
    <text evidence="2 15">Lipid metabolism; malonyl-CoA biosynthesis; malonyl-CoA from acetyl-CoA: step 1/1.</text>
</comment>
<dbReference type="PANTHER" id="PTHR48095:SF2">
    <property type="entry name" value="BIOTIN CARBOXYLASE, CHLOROPLASTIC"/>
    <property type="match status" value="1"/>
</dbReference>
<dbReference type="Pfam" id="PF02785">
    <property type="entry name" value="Biotin_carb_C"/>
    <property type="match status" value="1"/>
</dbReference>
<evidence type="ECO:0000256" key="12">
    <source>
        <dbReference type="ARBA" id="ARBA00033786"/>
    </source>
</evidence>
<dbReference type="InterPro" id="IPR005482">
    <property type="entry name" value="Biotin_COase_C"/>
</dbReference>
<dbReference type="PANTHER" id="PTHR48095">
    <property type="entry name" value="PYRUVATE CARBOXYLASE SUBUNIT A"/>
    <property type="match status" value="1"/>
</dbReference>
<dbReference type="InterPro" id="IPR051602">
    <property type="entry name" value="ACC_Biotin_Carboxylase"/>
</dbReference>
<dbReference type="AlphaFoldDB" id="A0AAC9EYE3"/>
<dbReference type="FunFam" id="3.40.50.20:FF:000010">
    <property type="entry name" value="Propionyl-CoA carboxylase subunit alpha"/>
    <property type="match status" value="1"/>
</dbReference>
<evidence type="ECO:0000256" key="5">
    <source>
        <dbReference type="ARBA" id="ARBA00017242"/>
    </source>
</evidence>
<dbReference type="InterPro" id="IPR005481">
    <property type="entry name" value="BC-like_N"/>
</dbReference>
<dbReference type="SUPFAM" id="SSF51246">
    <property type="entry name" value="Rudiment single hybrid motif"/>
    <property type="match status" value="1"/>
</dbReference>
<evidence type="ECO:0000256" key="11">
    <source>
        <dbReference type="ARBA" id="ARBA00023267"/>
    </source>
</evidence>
<evidence type="ECO:0000256" key="15">
    <source>
        <dbReference type="RuleBase" id="RU365063"/>
    </source>
</evidence>
<keyword evidence="7" id="KW-0479">Metal-binding</keyword>
<keyword evidence="9 14" id="KW-0067">ATP-binding</keyword>
<reference evidence="19" key="1">
    <citation type="submission" date="2015-08" db="EMBL/GenBank/DDBJ databases">
        <title>Complete Genome Sequence of Azospirillum thiophilum BV-S.</title>
        <authorList>
            <person name="Fomenkov A."/>
            <person name="Vincze T."/>
            <person name="Grabovich M."/>
            <person name="Dubinina G."/>
            <person name="Orlova M."/>
            <person name="Belousova E."/>
            <person name="Roberts R.J."/>
        </authorList>
    </citation>
    <scope>NUCLEOTIDE SEQUENCE [LARGE SCALE GENOMIC DNA]</scope>
    <source>
        <strain evidence="19">BV-S</strain>
    </source>
</reference>
<evidence type="ECO:0000256" key="13">
    <source>
        <dbReference type="ARBA" id="ARBA00048600"/>
    </source>
</evidence>
<evidence type="ECO:0000259" key="16">
    <source>
        <dbReference type="PROSITE" id="PS50975"/>
    </source>
</evidence>
<evidence type="ECO:0000256" key="1">
    <source>
        <dbReference type="ARBA" id="ARBA00003761"/>
    </source>
</evidence>
<evidence type="ECO:0000313" key="19">
    <source>
        <dbReference type="Proteomes" id="UP000069935"/>
    </source>
</evidence>
<dbReference type="InterPro" id="IPR016185">
    <property type="entry name" value="PreATP-grasp_dom_sf"/>
</dbReference>
<dbReference type="GO" id="GO:0004075">
    <property type="term" value="F:biotin carboxylase activity"/>
    <property type="evidence" value="ECO:0007669"/>
    <property type="project" value="UniProtKB-EC"/>
</dbReference>
<evidence type="ECO:0000256" key="4">
    <source>
        <dbReference type="ARBA" id="ARBA00013263"/>
    </source>
</evidence>
<dbReference type="PROSITE" id="PS50979">
    <property type="entry name" value="BC"/>
    <property type="match status" value="1"/>
</dbReference>
<dbReference type="SUPFAM" id="SSF56059">
    <property type="entry name" value="Glutathione synthetase ATP-binding domain-like"/>
    <property type="match status" value="1"/>
</dbReference>
<keyword evidence="19" id="KW-1185">Reference proteome</keyword>
<evidence type="ECO:0000256" key="2">
    <source>
        <dbReference type="ARBA" id="ARBA00004956"/>
    </source>
</evidence>
<feature type="domain" description="Biotin carboxylation" evidence="17">
    <location>
        <begin position="1"/>
        <end position="445"/>
    </location>
</feature>
<dbReference type="InterPro" id="IPR011764">
    <property type="entry name" value="Biotin_carboxylation_dom"/>
</dbReference>
<evidence type="ECO:0000256" key="8">
    <source>
        <dbReference type="ARBA" id="ARBA00022741"/>
    </source>
</evidence>
<dbReference type="Pfam" id="PF00289">
    <property type="entry name" value="Biotin_carb_N"/>
    <property type="match status" value="1"/>
</dbReference>
<keyword evidence="11 15" id="KW-0092">Biotin</keyword>
<dbReference type="Pfam" id="PF02786">
    <property type="entry name" value="CPSase_L_D2"/>
    <property type="match status" value="1"/>
</dbReference>
<accession>A0AAC9EYE3</accession>
<name>A0AAC9EYE3_9PROT</name>
<feature type="domain" description="ATP-grasp" evidence="16">
    <location>
        <begin position="119"/>
        <end position="316"/>
    </location>
</feature>
<evidence type="ECO:0000256" key="7">
    <source>
        <dbReference type="ARBA" id="ARBA00022723"/>
    </source>
</evidence>
<protein>
    <recommendedName>
        <fullName evidence="5 15">Biotin carboxylase</fullName>
        <ecNumber evidence="4 15">6.3.4.14</ecNumber>
    </recommendedName>
    <alternativeName>
        <fullName evidence="12 15">Acetyl-coenzyme A carboxylase biotin carboxylase subunit A</fullName>
    </alternativeName>
</protein>
<dbReference type="NCBIfam" id="NF006367">
    <property type="entry name" value="PRK08591.1"/>
    <property type="match status" value="1"/>
</dbReference>
<dbReference type="EC" id="6.3.4.14" evidence="4 15"/>
<dbReference type="InterPro" id="IPR011054">
    <property type="entry name" value="Rudment_hybrid_motif"/>
</dbReference>
<dbReference type="Gene3D" id="3.30.470.20">
    <property type="entry name" value="ATP-grasp fold, B domain"/>
    <property type="match status" value="1"/>
</dbReference>
<dbReference type="InterPro" id="IPR004549">
    <property type="entry name" value="Acetyl_CoA_COase_biotin_COase"/>
</dbReference>
<evidence type="ECO:0000256" key="10">
    <source>
        <dbReference type="ARBA" id="ARBA00022842"/>
    </source>
</evidence>
<comment type="function">
    <text evidence="1 15">This protein is a component of the acetyl coenzyme A carboxylase complex; first, biotin carboxylase catalyzes the carboxylation of the carrier protein and then the transcarboxylase transfers the carboxyl group to form malonyl-CoA.</text>
</comment>
<proteinExistence type="predicted"/>